<protein>
    <submittedName>
        <fullName evidence="4">Transposase</fullName>
    </submittedName>
</protein>
<proteinExistence type="predicted"/>
<sequence length="458" mass="51439">MAILGFCYNISDKLNPEQATLFAQWIGAANVIRNQKINEYKTFLKNETPELIAQGYASIKNNPELLFLKDIPVQLLRNAASLVFSDAEAARKGLRKFPKIKNKFKKRSVVLTKEIFFVEPFENGSRIVINNHAKAKRRIVFSLVVPHKPEQIGNQIRLSRQGAKFTLSGSFDDGLLVLDEKQILSDLSHLSYEELELKTTGVDRGVALHLCSSDGFSVTYSPEEIARKKRRAKKIAHYQRILARKKRLSKNKTKACETNQQRIVQARISRIQAKESDCRKNHNHHISKALVESSNQIIGLEDLNLTGMTKRATPKKKEDGKGYARNRAKAKSSLNRSLLGVALGQLATYIAYKARKAGKIAISELNPMNSSKECACCGSLNTERPDQATFICLSCGNRDNADSNAAKVLKKRLIHYIKENTFAKSKTRKSIVARKKKLADRTDTSIKTRDKESAVLTP</sequence>
<gene>
    <name evidence="4" type="ORF">F0M16_18295</name>
</gene>
<keyword evidence="1" id="KW-0238">DNA-binding</keyword>
<dbReference type="InterPro" id="IPR010095">
    <property type="entry name" value="Cas12f1-like_TNB"/>
</dbReference>
<feature type="region of interest" description="Disordered" evidence="2">
    <location>
        <begin position="438"/>
        <end position="458"/>
    </location>
</feature>
<dbReference type="Pfam" id="PF07282">
    <property type="entry name" value="Cas12f1-like_TNB"/>
    <property type="match status" value="1"/>
</dbReference>
<dbReference type="EMBL" id="VUAA01000023">
    <property type="protein sequence ID" value="KAA1253325.1"/>
    <property type="molecule type" value="Genomic_DNA"/>
</dbReference>
<accession>A0A5Q6PEN3</accession>
<evidence type="ECO:0000313" key="4">
    <source>
        <dbReference type="EMBL" id="KAA1253325.1"/>
    </source>
</evidence>
<evidence type="ECO:0000256" key="2">
    <source>
        <dbReference type="SAM" id="MobiDB-lite"/>
    </source>
</evidence>
<evidence type="ECO:0000256" key="1">
    <source>
        <dbReference type="ARBA" id="ARBA00023125"/>
    </source>
</evidence>
<reference evidence="4 5" key="1">
    <citation type="submission" date="2019-09" db="EMBL/GenBank/DDBJ databases">
        <authorList>
            <person name="Kritzky A."/>
            <person name="Schelkanova E.Y."/>
            <person name="Alkhova Z.V."/>
            <person name="Smirnova N.I."/>
        </authorList>
    </citation>
    <scope>NUCLEOTIDE SEQUENCE [LARGE SCALE GENOMIC DNA]</scope>
    <source>
        <strain evidence="4 5">M1526</strain>
    </source>
</reference>
<name>A0A5Q6PEN3_VIBCL</name>
<evidence type="ECO:0000313" key="5">
    <source>
        <dbReference type="Proteomes" id="UP000323225"/>
    </source>
</evidence>
<dbReference type="Proteomes" id="UP000323225">
    <property type="component" value="Unassembled WGS sequence"/>
</dbReference>
<feature type="compositionally biased region" description="Basic and acidic residues" evidence="2">
    <location>
        <begin position="439"/>
        <end position="458"/>
    </location>
</feature>
<feature type="domain" description="Cas12f1-like TNB" evidence="3">
    <location>
        <begin position="344"/>
        <end position="408"/>
    </location>
</feature>
<organism evidence="4 5">
    <name type="scientific">Vibrio cholerae</name>
    <dbReference type="NCBI Taxonomy" id="666"/>
    <lineage>
        <taxon>Bacteria</taxon>
        <taxon>Pseudomonadati</taxon>
        <taxon>Pseudomonadota</taxon>
        <taxon>Gammaproteobacteria</taxon>
        <taxon>Vibrionales</taxon>
        <taxon>Vibrionaceae</taxon>
        <taxon>Vibrio</taxon>
    </lineage>
</organism>
<evidence type="ECO:0000259" key="3">
    <source>
        <dbReference type="Pfam" id="PF07282"/>
    </source>
</evidence>
<dbReference type="GO" id="GO:0003677">
    <property type="term" value="F:DNA binding"/>
    <property type="evidence" value="ECO:0007669"/>
    <property type="project" value="UniProtKB-KW"/>
</dbReference>
<dbReference type="AlphaFoldDB" id="A0A5Q6PEN3"/>
<dbReference type="NCBIfam" id="NF040570">
    <property type="entry name" value="guided_TnpB"/>
    <property type="match status" value="1"/>
</dbReference>
<comment type="caution">
    <text evidence="4">The sequence shown here is derived from an EMBL/GenBank/DDBJ whole genome shotgun (WGS) entry which is preliminary data.</text>
</comment>